<accession>A0A917R8X5</accession>
<comment type="caution">
    <text evidence="1">The sequence shown here is derived from an EMBL/GenBank/DDBJ whole genome shotgun (WGS) entry which is preliminary data.</text>
</comment>
<dbReference type="AlphaFoldDB" id="A0A917R8X5"/>
<evidence type="ECO:0008006" key="3">
    <source>
        <dbReference type="Google" id="ProtNLM"/>
    </source>
</evidence>
<dbReference type="Gene3D" id="1.25.40.10">
    <property type="entry name" value="Tetratricopeptide repeat domain"/>
    <property type="match status" value="1"/>
</dbReference>
<name>A0A917R8X5_9ACTN</name>
<dbReference type="SUPFAM" id="SSF48452">
    <property type="entry name" value="TPR-like"/>
    <property type="match status" value="1"/>
</dbReference>
<dbReference type="Proteomes" id="UP000645217">
    <property type="component" value="Unassembled WGS sequence"/>
</dbReference>
<gene>
    <name evidence="1" type="ORF">GCM10007964_42960</name>
</gene>
<organism evidence="1 2">
    <name type="scientific">Sphaerisporangium melleum</name>
    <dbReference type="NCBI Taxonomy" id="321316"/>
    <lineage>
        <taxon>Bacteria</taxon>
        <taxon>Bacillati</taxon>
        <taxon>Actinomycetota</taxon>
        <taxon>Actinomycetes</taxon>
        <taxon>Streptosporangiales</taxon>
        <taxon>Streptosporangiaceae</taxon>
        <taxon>Sphaerisporangium</taxon>
    </lineage>
</organism>
<reference evidence="1" key="2">
    <citation type="submission" date="2020-09" db="EMBL/GenBank/DDBJ databases">
        <authorList>
            <person name="Sun Q."/>
            <person name="Ohkuma M."/>
        </authorList>
    </citation>
    <scope>NUCLEOTIDE SEQUENCE</scope>
    <source>
        <strain evidence="1">JCM 13064</strain>
    </source>
</reference>
<proteinExistence type="predicted"/>
<reference evidence="1" key="1">
    <citation type="journal article" date="2014" name="Int. J. Syst. Evol. Microbiol.">
        <title>Complete genome sequence of Corynebacterium casei LMG S-19264T (=DSM 44701T), isolated from a smear-ripened cheese.</title>
        <authorList>
            <consortium name="US DOE Joint Genome Institute (JGI-PGF)"/>
            <person name="Walter F."/>
            <person name="Albersmeier A."/>
            <person name="Kalinowski J."/>
            <person name="Ruckert C."/>
        </authorList>
    </citation>
    <scope>NUCLEOTIDE SEQUENCE</scope>
    <source>
        <strain evidence="1">JCM 13064</strain>
    </source>
</reference>
<keyword evidence="2" id="KW-1185">Reference proteome</keyword>
<dbReference type="Pfam" id="PF13424">
    <property type="entry name" value="TPR_12"/>
    <property type="match status" value="1"/>
</dbReference>
<evidence type="ECO:0000313" key="1">
    <source>
        <dbReference type="EMBL" id="GGK96099.1"/>
    </source>
</evidence>
<dbReference type="InterPro" id="IPR011990">
    <property type="entry name" value="TPR-like_helical_dom_sf"/>
</dbReference>
<protein>
    <recommendedName>
        <fullName evidence="3">MalT-like TPR region domain-containing protein</fullName>
    </recommendedName>
</protein>
<dbReference type="EMBL" id="BMNT01000023">
    <property type="protein sequence ID" value="GGK96099.1"/>
    <property type="molecule type" value="Genomic_DNA"/>
</dbReference>
<sequence length="227" mass="24576">MGAGRMSGEDRIERARLLYERAVFGGDTSVLAAADDELDAVEAGLALARGRLVHARFLDRREAAPQEAREMADPAELDLFERAAELYRKLGDARGEAEALLWIGIFHQLVRGDGEAALGPLERSRALAAETGDALTLSYTLRHLGFAEHMAGRLEAARELLEESTRLRRELGFLPGVAANLVGLAYLASGQDRRRDAVALIEEAGAIAEAAGAHGIQRQVQQARARL</sequence>
<evidence type="ECO:0000313" key="2">
    <source>
        <dbReference type="Proteomes" id="UP000645217"/>
    </source>
</evidence>